<dbReference type="AlphaFoldDB" id="A0A1E7F4F7"/>
<evidence type="ECO:0000259" key="1">
    <source>
        <dbReference type="PROSITE" id="PS51384"/>
    </source>
</evidence>
<dbReference type="SUPFAM" id="SSF63380">
    <property type="entry name" value="Riboflavin synthase domain-like"/>
    <property type="match status" value="1"/>
</dbReference>
<keyword evidence="3" id="KW-1185">Reference proteome</keyword>
<dbReference type="Gene3D" id="3.40.50.80">
    <property type="entry name" value="Nucleotide-binding domain of ferredoxin-NADP reductase (FNR) module"/>
    <property type="match status" value="1"/>
</dbReference>
<evidence type="ECO:0000313" key="3">
    <source>
        <dbReference type="Proteomes" id="UP000095751"/>
    </source>
</evidence>
<dbReference type="InterPro" id="IPR008333">
    <property type="entry name" value="Cbr1-like_FAD-bd_dom"/>
</dbReference>
<protein>
    <recommendedName>
        <fullName evidence="1">FAD-binding FR-type domain-containing protein</fullName>
    </recommendedName>
</protein>
<dbReference type="GO" id="GO:0016491">
    <property type="term" value="F:oxidoreductase activity"/>
    <property type="evidence" value="ECO:0007669"/>
    <property type="project" value="InterPro"/>
</dbReference>
<dbReference type="Pfam" id="PF00970">
    <property type="entry name" value="FAD_binding_6"/>
    <property type="match status" value="1"/>
</dbReference>
<dbReference type="InterPro" id="IPR017927">
    <property type="entry name" value="FAD-bd_FR_type"/>
</dbReference>
<dbReference type="SUPFAM" id="SSF52343">
    <property type="entry name" value="Ferredoxin reductase-like, C-terminal NADP-linked domain"/>
    <property type="match status" value="1"/>
</dbReference>
<proteinExistence type="predicted"/>
<feature type="domain" description="FAD-binding FR-type" evidence="1">
    <location>
        <begin position="339"/>
        <end position="446"/>
    </location>
</feature>
<dbReference type="EMBL" id="KV784364">
    <property type="protein sequence ID" value="OEU12895.1"/>
    <property type="molecule type" value="Genomic_DNA"/>
</dbReference>
<dbReference type="Pfam" id="PF00175">
    <property type="entry name" value="NAD_binding_1"/>
    <property type="match status" value="1"/>
</dbReference>
<gene>
    <name evidence="2" type="ORF">FRACYDRAFT_210866</name>
</gene>
<dbReference type="InterPro" id="IPR017938">
    <property type="entry name" value="Riboflavin_synthase-like_b-brl"/>
</dbReference>
<dbReference type="Gene3D" id="2.40.30.10">
    <property type="entry name" value="Translation factors"/>
    <property type="match status" value="1"/>
</dbReference>
<dbReference type="Proteomes" id="UP000095751">
    <property type="component" value="Unassembled WGS sequence"/>
</dbReference>
<sequence length="587" mass="64553">MISKISNAVAFTDIRWPVNPFHKGEIALQQVAGVQEHVMSYAPKFVRKYLPDQHRDFYGELPFVVGAARDETGTMWSTLFEKTDMGSAHFITSPNDKTLHIQTQPVPGDALQNAFSTHTITDLGLLGIMLETKRRNRVNGRAVADSNTGGLIFTVDQAFGNCPQYIKPRSNWYQAASNRTDAAPLINNDNITKRIFASELTTDQIQWITSAETVFTASGYRGEGENERFGNDASHRGGAPGFVRVDSNTEQQQQTISWIEYPGNNHFNTLGNIVLDPRVGISIPNFATGGLLQVSGTATVEMGELKDGGRKVYLSVTAVNELPAGALPIRWAADESAPDQTMQVIVSKIVQESEDVKSFYFEAADPVSTLPSFRAGQHLPIELTLDDGKVLKRTYSLSAAPSTQSYYRISVKKQKPDGKASSFLHNHFQVGDSLTVGQPAGDFVRATPEKGRTTVLLSSGIGVTPILSMLHEVAGDENTDNNEVVWLQGARNGRHHALQHEVDSMLQRLSDSNDSSIKSRIFYSQPDPKDDRHDVTGRITPDEVGRLVPDWKEAVYYMCGPAAFLADLESGLEVMGVSPKNIHLETF</sequence>
<name>A0A1E7F4F7_9STRA</name>
<reference evidence="2 3" key="1">
    <citation type="submission" date="2016-09" db="EMBL/GenBank/DDBJ databases">
        <title>Extensive genetic diversity and differential bi-allelic expression allows diatom success in the polar Southern Ocean.</title>
        <authorList>
            <consortium name="DOE Joint Genome Institute"/>
            <person name="Mock T."/>
            <person name="Otillar R.P."/>
            <person name="Strauss J."/>
            <person name="Dupont C."/>
            <person name="Frickenhaus S."/>
            <person name="Maumus F."/>
            <person name="Mcmullan M."/>
            <person name="Sanges R."/>
            <person name="Schmutz J."/>
            <person name="Toseland A."/>
            <person name="Valas R."/>
            <person name="Veluchamy A."/>
            <person name="Ward B.J."/>
            <person name="Allen A."/>
            <person name="Barry K."/>
            <person name="Falciatore A."/>
            <person name="Ferrante M."/>
            <person name="Fortunato A.E."/>
            <person name="Gloeckner G."/>
            <person name="Gruber A."/>
            <person name="Hipkin R."/>
            <person name="Janech M."/>
            <person name="Kroth P."/>
            <person name="Leese F."/>
            <person name="Lindquist E."/>
            <person name="Lyon B.R."/>
            <person name="Martin J."/>
            <person name="Mayer C."/>
            <person name="Parker M."/>
            <person name="Quesneville H."/>
            <person name="Raymond J."/>
            <person name="Uhlig C."/>
            <person name="Valentin K.U."/>
            <person name="Worden A.Z."/>
            <person name="Armbrust E.V."/>
            <person name="Bowler C."/>
            <person name="Green B."/>
            <person name="Moulton V."/>
            <person name="Van Oosterhout C."/>
            <person name="Grigoriev I."/>
        </authorList>
    </citation>
    <scope>NUCLEOTIDE SEQUENCE [LARGE SCALE GENOMIC DNA]</scope>
    <source>
        <strain evidence="2 3">CCMP1102</strain>
    </source>
</reference>
<dbReference type="InterPro" id="IPR039261">
    <property type="entry name" value="FNR_nucleotide-bd"/>
</dbReference>
<dbReference type="OrthoDB" id="436496at2759"/>
<dbReference type="PROSITE" id="PS51384">
    <property type="entry name" value="FAD_FR"/>
    <property type="match status" value="1"/>
</dbReference>
<dbReference type="InParanoid" id="A0A1E7F4F7"/>
<dbReference type="KEGG" id="fcy:FRACYDRAFT_210866"/>
<dbReference type="InterPro" id="IPR001433">
    <property type="entry name" value="OxRdtase_FAD/NAD-bd"/>
</dbReference>
<dbReference type="PANTHER" id="PTHR42815">
    <property type="entry name" value="FAD-BINDING, PUTATIVE (AFU_ORTHOLOGUE AFUA_6G07600)-RELATED"/>
    <property type="match status" value="1"/>
</dbReference>
<dbReference type="PANTHER" id="PTHR42815:SF2">
    <property type="entry name" value="FAD-BINDING, PUTATIVE (AFU_ORTHOLOGUE AFUA_6G07600)-RELATED"/>
    <property type="match status" value="1"/>
</dbReference>
<accession>A0A1E7F4F7</accession>
<organism evidence="2 3">
    <name type="scientific">Fragilariopsis cylindrus CCMP1102</name>
    <dbReference type="NCBI Taxonomy" id="635003"/>
    <lineage>
        <taxon>Eukaryota</taxon>
        <taxon>Sar</taxon>
        <taxon>Stramenopiles</taxon>
        <taxon>Ochrophyta</taxon>
        <taxon>Bacillariophyta</taxon>
        <taxon>Bacillariophyceae</taxon>
        <taxon>Bacillariophycidae</taxon>
        <taxon>Bacillariales</taxon>
        <taxon>Bacillariaceae</taxon>
        <taxon>Fragilariopsis</taxon>
    </lineage>
</organism>
<evidence type="ECO:0000313" key="2">
    <source>
        <dbReference type="EMBL" id="OEU12895.1"/>
    </source>
</evidence>
<dbReference type="CDD" id="cd06184">
    <property type="entry name" value="flavohem_like_fad_nad_binding"/>
    <property type="match status" value="1"/>
</dbReference>
<dbReference type="PRINTS" id="PR00409">
    <property type="entry name" value="PHDIOXRDTASE"/>
</dbReference>